<dbReference type="GO" id="GO:0009086">
    <property type="term" value="P:methionine biosynthetic process"/>
    <property type="evidence" value="ECO:0007669"/>
    <property type="project" value="TreeGrafter"/>
</dbReference>
<dbReference type="Pfam" id="PF02574">
    <property type="entry name" value="S-methyl_trans"/>
    <property type="match status" value="1"/>
</dbReference>
<dbReference type="GO" id="GO:0046872">
    <property type="term" value="F:metal ion binding"/>
    <property type="evidence" value="ECO:0007669"/>
    <property type="project" value="UniProtKB-KW"/>
</dbReference>
<evidence type="ECO:0000256" key="3">
    <source>
        <dbReference type="ARBA" id="ARBA00022723"/>
    </source>
</evidence>
<evidence type="ECO:0000256" key="4">
    <source>
        <dbReference type="ARBA" id="ARBA00022833"/>
    </source>
</evidence>
<gene>
    <name evidence="7" type="ORF">PDE001_LOCUS9994</name>
</gene>
<keyword evidence="4" id="KW-0862">Zinc</keyword>
<dbReference type="PROSITE" id="PS50970">
    <property type="entry name" value="HCY"/>
    <property type="match status" value="1"/>
</dbReference>
<dbReference type="Gene3D" id="3.20.20.330">
    <property type="entry name" value="Homocysteine-binding-like domain"/>
    <property type="match status" value="2"/>
</dbReference>
<dbReference type="EMBL" id="CANTFM010002206">
    <property type="protein sequence ID" value="CAI5744870.1"/>
    <property type="molecule type" value="Genomic_DNA"/>
</dbReference>
<dbReference type="PANTHER" id="PTHR46015:SF1">
    <property type="entry name" value="HOMOCYSTEINE S-METHYLTRANSFERASE-LIKE ISOFORM 1"/>
    <property type="match status" value="1"/>
</dbReference>
<comment type="caution">
    <text evidence="7">The sequence shown here is derived from an EMBL/GenBank/DDBJ whole genome shotgun (WGS) entry which is preliminary data.</text>
</comment>
<organism evidence="7 8">
    <name type="scientific">Peronospora destructor</name>
    <dbReference type="NCBI Taxonomy" id="86335"/>
    <lineage>
        <taxon>Eukaryota</taxon>
        <taxon>Sar</taxon>
        <taxon>Stramenopiles</taxon>
        <taxon>Oomycota</taxon>
        <taxon>Peronosporomycetes</taxon>
        <taxon>Peronosporales</taxon>
        <taxon>Peronosporaceae</taxon>
        <taxon>Peronospora</taxon>
    </lineage>
</organism>
<accession>A0AAV0V9W0</accession>
<dbReference type="InterPro" id="IPR051486">
    <property type="entry name" value="Hcy_S-methyltransferase"/>
</dbReference>
<keyword evidence="1" id="KW-0489">Methyltransferase</keyword>
<name>A0AAV0V9W0_9STRA</name>
<evidence type="ECO:0000256" key="5">
    <source>
        <dbReference type="PROSITE-ProRule" id="PRU00333"/>
    </source>
</evidence>
<feature type="domain" description="Hcy-binding" evidence="6">
    <location>
        <begin position="5"/>
        <end position="280"/>
    </location>
</feature>
<protein>
    <recommendedName>
        <fullName evidence="6">Hcy-binding domain-containing protein</fullName>
    </recommendedName>
</protein>
<dbReference type="GO" id="GO:0008898">
    <property type="term" value="F:S-adenosylmethionine-homocysteine S-methyltransferase activity"/>
    <property type="evidence" value="ECO:0007669"/>
    <property type="project" value="TreeGrafter"/>
</dbReference>
<evidence type="ECO:0000313" key="7">
    <source>
        <dbReference type="EMBL" id="CAI5744870.1"/>
    </source>
</evidence>
<dbReference type="InterPro" id="IPR036589">
    <property type="entry name" value="HCY_dom_sf"/>
</dbReference>
<dbReference type="Proteomes" id="UP001162029">
    <property type="component" value="Unassembled WGS sequence"/>
</dbReference>
<reference evidence="7" key="1">
    <citation type="submission" date="2022-12" db="EMBL/GenBank/DDBJ databases">
        <authorList>
            <person name="Webb A."/>
        </authorList>
    </citation>
    <scope>NUCLEOTIDE SEQUENCE</scope>
    <source>
        <strain evidence="7">Pd1</strain>
    </source>
</reference>
<evidence type="ECO:0000256" key="1">
    <source>
        <dbReference type="ARBA" id="ARBA00022603"/>
    </source>
</evidence>
<evidence type="ECO:0000259" key="6">
    <source>
        <dbReference type="PROSITE" id="PS50970"/>
    </source>
</evidence>
<dbReference type="GO" id="GO:0032259">
    <property type="term" value="P:methylation"/>
    <property type="evidence" value="ECO:0007669"/>
    <property type="project" value="UniProtKB-KW"/>
</dbReference>
<proteinExistence type="predicted"/>
<evidence type="ECO:0000313" key="8">
    <source>
        <dbReference type="Proteomes" id="UP001162029"/>
    </source>
</evidence>
<keyword evidence="8" id="KW-1185">Reference proteome</keyword>
<dbReference type="GO" id="GO:0033528">
    <property type="term" value="P:S-methylmethionine cycle"/>
    <property type="evidence" value="ECO:0007669"/>
    <property type="project" value="TreeGrafter"/>
</dbReference>
<sequence>MALTGLKQLVVEKSRLIVLDGGLATELEKDPRVDLSTNSLWSASLLLDRNAHLQQVVVNVHKTYFLAGADVATTTSYQASADGFKHEGVTSIEDVEKLFARSIDLGVHARDAAWNEMDQSQRIKPLVGASIGCYGAALADGSEYRGDYGKSKEQLVAWHKHRFAFFANYAHVDLLICETIPCLVELLAVGINCTPPQQVESLLRELNCPWPKAVYPNSGEEWDGVNKKWLSADSGGGPSSWEELLPKWYDAGARFFGGCCRTSPNDIRAIRDYFERRQLL</sequence>
<keyword evidence="3" id="KW-0479">Metal-binding</keyword>
<keyword evidence="2" id="KW-0808">Transferase</keyword>
<dbReference type="PANTHER" id="PTHR46015">
    <property type="entry name" value="ZGC:172121"/>
    <property type="match status" value="1"/>
</dbReference>
<dbReference type="AlphaFoldDB" id="A0AAV0V9W0"/>
<evidence type="ECO:0000256" key="2">
    <source>
        <dbReference type="ARBA" id="ARBA00022679"/>
    </source>
</evidence>
<comment type="caution">
    <text evidence="5">Lacks conserved residue(s) required for the propagation of feature annotation.</text>
</comment>
<dbReference type="SUPFAM" id="SSF82282">
    <property type="entry name" value="Homocysteine S-methyltransferase"/>
    <property type="match status" value="1"/>
</dbReference>
<dbReference type="InterPro" id="IPR003726">
    <property type="entry name" value="HCY_dom"/>
</dbReference>